<dbReference type="EMBL" id="JADCSA010000008">
    <property type="protein sequence ID" value="MBE7325021.1"/>
    <property type="molecule type" value="Genomic_DNA"/>
</dbReference>
<dbReference type="PROSITE" id="PS50234">
    <property type="entry name" value="VWFA"/>
    <property type="match status" value="1"/>
</dbReference>
<organism evidence="3 4">
    <name type="scientific">Nocardioides malaquae</name>
    <dbReference type="NCBI Taxonomy" id="2773426"/>
    <lineage>
        <taxon>Bacteria</taxon>
        <taxon>Bacillati</taxon>
        <taxon>Actinomycetota</taxon>
        <taxon>Actinomycetes</taxon>
        <taxon>Propionibacteriales</taxon>
        <taxon>Nocardioidaceae</taxon>
        <taxon>Nocardioides</taxon>
    </lineage>
</organism>
<keyword evidence="1" id="KW-0812">Transmembrane</keyword>
<keyword evidence="1" id="KW-1133">Transmembrane helix</keyword>
<sequence length="528" mass="56247">MSTHPVVARLRRLTSRRRDEKGAYAVLFSMILVLLIALAAISVDIASQVSAKQQLKDTMDAAAHAGALALPERQLEATQIARTMAQRNDPTADVDARLYCVIASTGGDRQPNLAQIPSTCNPGGTAPYAGTVCNDIICAIPCIPSPTNPMIRCNTIQVSDTKEVDYAFAPAIGHDQGSTGAVVSTACKGTCGSEVPNPMDVVVMADRTASMEPDDRARMVQGIREMLETMTPSQQYVAFGTLHKSVTGYASCKSNPFLLPYRGSARDYVTHGTWIPVPFSNDYLNGEDLNNNSQLVKAVTCLPESPSGQFGTHLASALKAAARYVLGIDPNNLGSLPNRPGATKAVIFETDGMPDEVWTSSTSSRDLNVAGDIGGGLQSADGEQPCIRWDWWGRCTGYGSTLYKNTNGQKGCDNFSHVARQAKARNVTIVTIGFGDATIARCKKYEPHSGTWASRDVRDVLAEAASPHPVTGQPSVATSNCSTAAQREVENGNGDFYFCAASGDQLGPIFKTAMSALASGVKFVKLPR</sequence>
<dbReference type="CDD" id="cd00198">
    <property type="entry name" value="vWFA"/>
    <property type="match status" value="1"/>
</dbReference>
<evidence type="ECO:0000313" key="3">
    <source>
        <dbReference type="EMBL" id="MBE7325021.1"/>
    </source>
</evidence>
<dbReference type="SUPFAM" id="SSF53300">
    <property type="entry name" value="vWA-like"/>
    <property type="match status" value="1"/>
</dbReference>
<evidence type="ECO:0000313" key="4">
    <source>
        <dbReference type="Proteomes" id="UP000756387"/>
    </source>
</evidence>
<comment type="caution">
    <text evidence="3">The sequence shown here is derived from an EMBL/GenBank/DDBJ whole genome shotgun (WGS) entry which is preliminary data.</text>
</comment>
<feature type="domain" description="VWFA" evidence="2">
    <location>
        <begin position="200"/>
        <end position="436"/>
    </location>
</feature>
<keyword evidence="4" id="KW-1185">Reference proteome</keyword>
<dbReference type="Gene3D" id="3.40.50.410">
    <property type="entry name" value="von Willebrand factor, type A domain"/>
    <property type="match status" value="1"/>
</dbReference>
<evidence type="ECO:0000259" key="2">
    <source>
        <dbReference type="PROSITE" id="PS50234"/>
    </source>
</evidence>
<gene>
    <name evidence="3" type="ORF">IEQ44_10155</name>
</gene>
<dbReference type="Proteomes" id="UP000756387">
    <property type="component" value="Unassembled WGS sequence"/>
</dbReference>
<feature type="transmembrane region" description="Helical" evidence="1">
    <location>
        <begin position="21"/>
        <end position="43"/>
    </location>
</feature>
<evidence type="ECO:0000256" key="1">
    <source>
        <dbReference type="SAM" id="Phobius"/>
    </source>
</evidence>
<name>A0ABR9RU02_9ACTN</name>
<dbReference type="Pfam" id="PF13400">
    <property type="entry name" value="Tad"/>
    <property type="match status" value="1"/>
</dbReference>
<proteinExistence type="predicted"/>
<dbReference type="RefSeq" id="WP_193638336.1">
    <property type="nucleotide sequence ID" value="NZ_JADCSA010000008.1"/>
</dbReference>
<dbReference type="SMART" id="SM00327">
    <property type="entry name" value="VWA"/>
    <property type="match status" value="1"/>
</dbReference>
<accession>A0ABR9RU02</accession>
<protein>
    <submittedName>
        <fullName evidence="3">VWA domain-containing protein</fullName>
    </submittedName>
</protein>
<dbReference type="InterPro" id="IPR002035">
    <property type="entry name" value="VWF_A"/>
</dbReference>
<dbReference type="InterPro" id="IPR036465">
    <property type="entry name" value="vWFA_dom_sf"/>
</dbReference>
<dbReference type="InterPro" id="IPR028087">
    <property type="entry name" value="Tad_N"/>
</dbReference>
<reference evidence="3 4" key="1">
    <citation type="submission" date="2020-10" db="EMBL/GenBank/DDBJ databases">
        <title>Nocardioides sp. isolated from sludge.</title>
        <authorList>
            <person name="Zhang X."/>
        </authorList>
    </citation>
    <scope>NUCLEOTIDE SEQUENCE [LARGE SCALE GENOMIC DNA]</scope>
    <source>
        <strain evidence="3 4">Y6</strain>
    </source>
</reference>
<keyword evidence="1" id="KW-0472">Membrane</keyword>